<feature type="chain" id="PRO_5044882498" evidence="1">
    <location>
        <begin position="24"/>
        <end position="82"/>
    </location>
</feature>
<name>A0ABD1FFW1_HYPHA</name>
<keyword evidence="3" id="KW-1185">Reference proteome</keyword>
<dbReference type="EMBL" id="JBDJPC010000001">
    <property type="protein sequence ID" value="KAL1516918.1"/>
    <property type="molecule type" value="Genomic_DNA"/>
</dbReference>
<organism evidence="2 3">
    <name type="scientific">Hypothenemus hampei</name>
    <name type="common">Coffee berry borer</name>
    <dbReference type="NCBI Taxonomy" id="57062"/>
    <lineage>
        <taxon>Eukaryota</taxon>
        <taxon>Metazoa</taxon>
        <taxon>Ecdysozoa</taxon>
        <taxon>Arthropoda</taxon>
        <taxon>Hexapoda</taxon>
        <taxon>Insecta</taxon>
        <taxon>Pterygota</taxon>
        <taxon>Neoptera</taxon>
        <taxon>Endopterygota</taxon>
        <taxon>Coleoptera</taxon>
        <taxon>Polyphaga</taxon>
        <taxon>Cucujiformia</taxon>
        <taxon>Curculionidae</taxon>
        <taxon>Scolytinae</taxon>
        <taxon>Hypothenemus</taxon>
    </lineage>
</organism>
<keyword evidence="1" id="KW-0732">Signal</keyword>
<evidence type="ECO:0000313" key="3">
    <source>
        <dbReference type="Proteomes" id="UP001566132"/>
    </source>
</evidence>
<dbReference type="PANTHER" id="PTHR39945:SF1">
    <property type="entry name" value="FI14129P"/>
    <property type="match status" value="1"/>
</dbReference>
<accession>A0ABD1FFW1</accession>
<proteinExistence type="predicted"/>
<dbReference type="PANTHER" id="PTHR39945">
    <property type="entry name" value="FI14129P"/>
    <property type="match status" value="1"/>
</dbReference>
<dbReference type="AlphaFoldDB" id="A0ABD1FFW1"/>
<gene>
    <name evidence="2" type="ORF">ABEB36_000749</name>
</gene>
<reference evidence="2 3" key="1">
    <citation type="submission" date="2024-05" db="EMBL/GenBank/DDBJ databases">
        <title>Genetic variation in Jamaican populations of the coffee berry borer (Hypothenemus hampei).</title>
        <authorList>
            <person name="Errbii M."/>
            <person name="Myrie A."/>
        </authorList>
    </citation>
    <scope>NUCLEOTIDE SEQUENCE [LARGE SCALE GENOMIC DNA]</scope>
    <source>
        <strain evidence="2">JA-Hopewell-2020-01-JO</strain>
        <tissue evidence="2">Whole body</tissue>
    </source>
</reference>
<evidence type="ECO:0000256" key="1">
    <source>
        <dbReference type="SAM" id="SignalP"/>
    </source>
</evidence>
<comment type="caution">
    <text evidence="2">The sequence shown here is derived from an EMBL/GenBank/DDBJ whole genome shotgun (WGS) entry which is preliminary data.</text>
</comment>
<feature type="signal peptide" evidence="1">
    <location>
        <begin position="1"/>
        <end position="23"/>
    </location>
</feature>
<protein>
    <submittedName>
        <fullName evidence="2">Uncharacterized protein</fullName>
    </submittedName>
</protein>
<evidence type="ECO:0000313" key="2">
    <source>
        <dbReference type="EMBL" id="KAL1516918.1"/>
    </source>
</evidence>
<dbReference type="Proteomes" id="UP001566132">
    <property type="component" value="Unassembled WGS sequence"/>
</dbReference>
<sequence>MPFSWMRILIFLTLLGIMFSVKAAPTSGDKWTEDNPCLSNNTRLEVCQRCAKITKSPIVYPMCCKNKEEGFSWCMRYLKYPN</sequence>